<gene>
    <name evidence="2" type="ORF">ACFPFW_05350</name>
</gene>
<evidence type="ECO:0000313" key="3">
    <source>
        <dbReference type="Proteomes" id="UP001595796"/>
    </source>
</evidence>
<dbReference type="EMBL" id="JBHSJF010000005">
    <property type="protein sequence ID" value="MFC5067439.1"/>
    <property type="molecule type" value="Genomic_DNA"/>
</dbReference>
<dbReference type="Gene3D" id="3.60.10.10">
    <property type="entry name" value="Endonuclease/exonuclease/phosphatase"/>
    <property type="match status" value="1"/>
</dbReference>
<keyword evidence="2" id="KW-0255">Endonuclease</keyword>
<dbReference type="PANTHER" id="PTHR14859">
    <property type="entry name" value="CALCOFLUOR WHITE HYPERSENSITIVE PROTEIN PRECURSOR"/>
    <property type="match status" value="1"/>
</dbReference>
<dbReference type="RefSeq" id="WP_114956936.1">
    <property type="nucleotide sequence ID" value="NZ_JBHSJF010000005.1"/>
</dbReference>
<reference evidence="3" key="1">
    <citation type="journal article" date="2019" name="Int. J. Syst. Evol. Microbiol.">
        <title>The Global Catalogue of Microorganisms (GCM) 10K type strain sequencing project: providing services to taxonomists for standard genome sequencing and annotation.</title>
        <authorList>
            <consortium name="The Broad Institute Genomics Platform"/>
            <consortium name="The Broad Institute Genome Sequencing Center for Infectious Disease"/>
            <person name="Wu L."/>
            <person name="Ma J."/>
        </authorList>
    </citation>
    <scope>NUCLEOTIDE SEQUENCE [LARGE SCALE GENOMIC DNA]</scope>
    <source>
        <strain evidence="3">CGMCC 1.16444</strain>
    </source>
</reference>
<protein>
    <submittedName>
        <fullName evidence="2">Endonuclease/exonuclease/phosphatase family protein</fullName>
    </submittedName>
</protein>
<dbReference type="InterPro" id="IPR036691">
    <property type="entry name" value="Endo/exonu/phosph_ase_sf"/>
</dbReference>
<comment type="caution">
    <text evidence="2">The sequence shown here is derived from an EMBL/GenBank/DDBJ whole genome shotgun (WGS) entry which is preliminary data.</text>
</comment>
<dbReference type="Pfam" id="PF03372">
    <property type="entry name" value="Exo_endo_phos"/>
    <property type="match status" value="1"/>
</dbReference>
<feature type="domain" description="Endonuclease/exonuclease/phosphatase" evidence="1">
    <location>
        <begin position="11"/>
        <end position="222"/>
    </location>
</feature>
<dbReference type="Proteomes" id="UP001595796">
    <property type="component" value="Unassembled WGS sequence"/>
</dbReference>
<evidence type="ECO:0000259" key="1">
    <source>
        <dbReference type="Pfam" id="PF03372"/>
    </source>
</evidence>
<keyword evidence="2" id="KW-0378">Hydrolase</keyword>
<organism evidence="2 3">
    <name type="scientific">Flaviflagellibacter deserti</name>
    <dbReference type="NCBI Taxonomy" id="2267266"/>
    <lineage>
        <taxon>Bacteria</taxon>
        <taxon>Pseudomonadati</taxon>
        <taxon>Pseudomonadota</taxon>
        <taxon>Alphaproteobacteria</taxon>
        <taxon>Hyphomicrobiales</taxon>
        <taxon>Flaviflagellibacter</taxon>
    </lineage>
</organism>
<keyword evidence="2" id="KW-0540">Nuclease</keyword>
<dbReference type="InterPro" id="IPR051916">
    <property type="entry name" value="GPI-anchor_lipid_remodeler"/>
</dbReference>
<dbReference type="PANTHER" id="PTHR14859:SF1">
    <property type="entry name" value="PGAP2-INTERACTING PROTEIN"/>
    <property type="match status" value="1"/>
</dbReference>
<accession>A0ABV9Z1K4</accession>
<name>A0ABV9Z1K4_9HYPH</name>
<dbReference type="GO" id="GO:0004519">
    <property type="term" value="F:endonuclease activity"/>
    <property type="evidence" value="ECO:0007669"/>
    <property type="project" value="UniProtKB-KW"/>
</dbReference>
<proteinExistence type="predicted"/>
<sequence>MKKPADAVRVLTWNIHGGVGPDRRFDLHRIVDLIRDWEVDIIALQEVDSRRSPRGSSAFSFLLQSLGGHGVEAKSILARDGEYGQMLISRWAPDHTEIHDISVPRREPRRAIHTGISTPYGLLQVTATHLGLSFRERRWQSTKLCSIAGRSTATSVIMGDFNDWLRGGAVKRSLTGFMPEATSFRTWPARCPMMKLDQIFCRPAGTLIQSRIDHRGATMSDHLPVIADLRVFQ</sequence>
<dbReference type="InterPro" id="IPR005135">
    <property type="entry name" value="Endo/exonuclease/phosphatase"/>
</dbReference>
<dbReference type="SUPFAM" id="SSF56219">
    <property type="entry name" value="DNase I-like"/>
    <property type="match status" value="1"/>
</dbReference>
<evidence type="ECO:0000313" key="2">
    <source>
        <dbReference type="EMBL" id="MFC5067439.1"/>
    </source>
</evidence>
<keyword evidence="3" id="KW-1185">Reference proteome</keyword>